<dbReference type="AlphaFoldDB" id="A0A517QBJ1"/>
<dbReference type="SMART" id="SM00382">
    <property type="entry name" value="AAA"/>
    <property type="match status" value="1"/>
</dbReference>
<dbReference type="PANTHER" id="PTHR32071">
    <property type="entry name" value="TRANSCRIPTIONAL REGULATORY PROTEIN"/>
    <property type="match status" value="1"/>
</dbReference>
<evidence type="ECO:0000256" key="3">
    <source>
        <dbReference type="PROSITE-ProRule" id="PRU00169"/>
    </source>
</evidence>
<sequence>MLENRINSDVQLNKSILIVEDEEVIRSSLAEFLTSEGYETMQASTVAKALELARDRDFNVAICDVQLPDGDGIELLRRLQNIKPSIFVLIITAYATVENTISAFKAGAFDYLVKPVIFDDLSHKLNRLFEYQKIFYENQILRRELARSPGIEEIVGSSKALQKLQSTIRKIAATNSNVLLSGESGTGKELFARSIHSNGPKREQRFLAVNCGMRPIELLESQLFGSAASSLQYPQAEQTGVFKNADGGTVYLDEISQLPLGTQGKLLRAIEYGEILPLGSAEPVKVDVRLIASTTQDLAEMVKTGEFEQDLFYRLDGMKIHIPALRERVDDIPELVEYFIAKHSHKMGKRVTGATSETIRALMSAEWKGNVRQLDNAIERAVMMCDDTLICLNDLPPELHQNEPPLPDVDDLRLALRHYERMHITRVLKDSTDKREAAKRLKLGLSSLYRKIEELDIELD</sequence>
<dbReference type="SMART" id="SM00448">
    <property type="entry name" value="REC"/>
    <property type="match status" value="1"/>
</dbReference>
<evidence type="ECO:0000256" key="1">
    <source>
        <dbReference type="ARBA" id="ARBA00022741"/>
    </source>
</evidence>
<evidence type="ECO:0000313" key="6">
    <source>
        <dbReference type="EMBL" id="QDT28966.1"/>
    </source>
</evidence>
<keyword evidence="2" id="KW-0067">ATP-binding</keyword>
<dbReference type="PROSITE" id="PS50110">
    <property type="entry name" value="RESPONSE_REGULATORY"/>
    <property type="match status" value="1"/>
</dbReference>
<dbReference type="Gene3D" id="1.10.10.60">
    <property type="entry name" value="Homeodomain-like"/>
    <property type="match status" value="1"/>
</dbReference>
<dbReference type="Proteomes" id="UP000315647">
    <property type="component" value="Chromosome"/>
</dbReference>
<dbReference type="Pfam" id="PF00072">
    <property type="entry name" value="Response_reg"/>
    <property type="match status" value="1"/>
</dbReference>
<dbReference type="Gene3D" id="3.40.50.2300">
    <property type="match status" value="1"/>
</dbReference>
<proteinExistence type="predicted"/>
<dbReference type="GO" id="GO:0006355">
    <property type="term" value="P:regulation of DNA-templated transcription"/>
    <property type="evidence" value="ECO:0007669"/>
    <property type="project" value="InterPro"/>
</dbReference>
<dbReference type="SUPFAM" id="SSF46689">
    <property type="entry name" value="Homeodomain-like"/>
    <property type="match status" value="1"/>
</dbReference>
<dbReference type="InterPro" id="IPR058031">
    <property type="entry name" value="AAA_lid_NorR"/>
</dbReference>
<gene>
    <name evidence="6" type="primary">zraR_11</name>
    <name evidence="6" type="ORF">Enr10x_43140</name>
</gene>
<dbReference type="SUPFAM" id="SSF52172">
    <property type="entry name" value="CheY-like"/>
    <property type="match status" value="1"/>
</dbReference>
<dbReference type="GO" id="GO:0000160">
    <property type="term" value="P:phosphorelay signal transduction system"/>
    <property type="evidence" value="ECO:0007669"/>
    <property type="project" value="InterPro"/>
</dbReference>
<dbReference type="Pfam" id="PF25601">
    <property type="entry name" value="AAA_lid_14"/>
    <property type="match status" value="1"/>
</dbReference>
<feature type="domain" description="Sigma-54 factor interaction" evidence="4">
    <location>
        <begin position="154"/>
        <end position="383"/>
    </location>
</feature>
<dbReference type="InterPro" id="IPR003593">
    <property type="entry name" value="AAA+_ATPase"/>
</dbReference>
<dbReference type="Gene3D" id="1.10.8.60">
    <property type="match status" value="1"/>
</dbReference>
<dbReference type="InterPro" id="IPR009057">
    <property type="entry name" value="Homeodomain-like_sf"/>
</dbReference>
<dbReference type="GO" id="GO:0005524">
    <property type="term" value="F:ATP binding"/>
    <property type="evidence" value="ECO:0007669"/>
    <property type="project" value="UniProtKB-KW"/>
</dbReference>
<evidence type="ECO:0000256" key="2">
    <source>
        <dbReference type="ARBA" id="ARBA00022840"/>
    </source>
</evidence>
<dbReference type="CDD" id="cd00009">
    <property type="entry name" value="AAA"/>
    <property type="match status" value="1"/>
</dbReference>
<reference evidence="6 7" key="1">
    <citation type="submission" date="2019-03" db="EMBL/GenBank/DDBJ databases">
        <title>Deep-cultivation of Planctomycetes and their phenomic and genomic characterization uncovers novel biology.</title>
        <authorList>
            <person name="Wiegand S."/>
            <person name="Jogler M."/>
            <person name="Boedeker C."/>
            <person name="Pinto D."/>
            <person name="Vollmers J."/>
            <person name="Rivas-Marin E."/>
            <person name="Kohn T."/>
            <person name="Peeters S.H."/>
            <person name="Heuer A."/>
            <person name="Rast P."/>
            <person name="Oberbeckmann S."/>
            <person name="Bunk B."/>
            <person name="Jeske O."/>
            <person name="Meyerdierks A."/>
            <person name="Storesund J.E."/>
            <person name="Kallscheuer N."/>
            <person name="Luecker S."/>
            <person name="Lage O.M."/>
            <person name="Pohl T."/>
            <person name="Merkel B.J."/>
            <person name="Hornburger P."/>
            <person name="Mueller R.-W."/>
            <person name="Bruemmer F."/>
            <person name="Labrenz M."/>
            <person name="Spormann A.M."/>
            <person name="Op den Camp H."/>
            <person name="Overmann J."/>
            <person name="Amann R."/>
            <person name="Jetten M.S.M."/>
            <person name="Mascher T."/>
            <person name="Medema M.H."/>
            <person name="Devos D.P."/>
            <person name="Kaster A.-K."/>
            <person name="Ovreas L."/>
            <person name="Rohde M."/>
            <person name="Galperin M.Y."/>
            <person name="Jogler C."/>
        </authorList>
    </citation>
    <scope>NUCLEOTIDE SEQUENCE [LARGE SCALE GENOMIC DNA]</scope>
    <source>
        <strain evidence="6 7">Enr10</strain>
    </source>
</reference>
<evidence type="ECO:0000259" key="4">
    <source>
        <dbReference type="PROSITE" id="PS50045"/>
    </source>
</evidence>
<feature type="modified residue" description="4-aspartylphosphate" evidence="3">
    <location>
        <position position="64"/>
    </location>
</feature>
<keyword evidence="3" id="KW-0597">Phosphoprotein</keyword>
<dbReference type="InterPro" id="IPR001789">
    <property type="entry name" value="Sig_transdc_resp-reg_receiver"/>
</dbReference>
<dbReference type="EMBL" id="CP037421">
    <property type="protein sequence ID" value="QDT28966.1"/>
    <property type="molecule type" value="Genomic_DNA"/>
</dbReference>
<dbReference type="CDD" id="cd00156">
    <property type="entry name" value="REC"/>
    <property type="match status" value="1"/>
</dbReference>
<dbReference type="PROSITE" id="PS00676">
    <property type="entry name" value="SIGMA54_INTERACT_2"/>
    <property type="match status" value="1"/>
</dbReference>
<keyword evidence="1" id="KW-0547">Nucleotide-binding</keyword>
<keyword evidence="7" id="KW-1185">Reference proteome</keyword>
<organism evidence="6 7">
    <name type="scientific">Gimesia panareensis</name>
    <dbReference type="NCBI Taxonomy" id="2527978"/>
    <lineage>
        <taxon>Bacteria</taxon>
        <taxon>Pseudomonadati</taxon>
        <taxon>Planctomycetota</taxon>
        <taxon>Planctomycetia</taxon>
        <taxon>Planctomycetales</taxon>
        <taxon>Planctomycetaceae</taxon>
        <taxon>Gimesia</taxon>
    </lineage>
</organism>
<evidence type="ECO:0000313" key="7">
    <source>
        <dbReference type="Proteomes" id="UP000315647"/>
    </source>
</evidence>
<dbReference type="InterPro" id="IPR025662">
    <property type="entry name" value="Sigma_54_int_dom_ATP-bd_1"/>
</dbReference>
<dbReference type="SUPFAM" id="SSF52540">
    <property type="entry name" value="P-loop containing nucleoside triphosphate hydrolases"/>
    <property type="match status" value="1"/>
</dbReference>
<dbReference type="PROSITE" id="PS50045">
    <property type="entry name" value="SIGMA54_INTERACT_4"/>
    <property type="match status" value="1"/>
</dbReference>
<dbReference type="InterPro" id="IPR002078">
    <property type="entry name" value="Sigma_54_int"/>
</dbReference>
<dbReference type="InterPro" id="IPR011006">
    <property type="entry name" value="CheY-like_superfamily"/>
</dbReference>
<dbReference type="InterPro" id="IPR027417">
    <property type="entry name" value="P-loop_NTPase"/>
</dbReference>
<dbReference type="InterPro" id="IPR025943">
    <property type="entry name" value="Sigma_54_int_dom_ATP-bd_2"/>
</dbReference>
<dbReference type="Gene3D" id="3.40.50.300">
    <property type="entry name" value="P-loop containing nucleotide triphosphate hydrolases"/>
    <property type="match status" value="1"/>
</dbReference>
<evidence type="ECO:0000259" key="5">
    <source>
        <dbReference type="PROSITE" id="PS50110"/>
    </source>
</evidence>
<accession>A0A517QBJ1</accession>
<dbReference type="PROSITE" id="PS00675">
    <property type="entry name" value="SIGMA54_INTERACT_1"/>
    <property type="match status" value="1"/>
</dbReference>
<dbReference type="FunFam" id="3.40.50.300:FF:000006">
    <property type="entry name" value="DNA-binding transcriptional regulator NtrC"/>
    <property type="match status" value="1"/>
</dbReference>
<protein>
    <submittedName>
        <fullName evidence="6">Transcriptional regulatory protein ZraR</fullName>
    </submittedName>
</protein>
<feature type="domain" description="Response regulatory" evidence="5">
    <location>
        <begin position="15"/>
        <end position="129"/>
    </location>
</feature>
<dbReference type="Pfam" id="PF00158">
    <property type="entry name" value="Sigma54_activat"/>
    <property type="match status" value="1"/>
</dbReference>
<name>A0A517QBJ1_9PLAN</name>